<reference evidence="2 3" key="1">
    <citation type="submission" date="2024-02" db="EMBL/GenBank/DDBJ databases">
        <title>A novel Gemmatimonadota bacterium.</title>
        <authorList>
            <person name="Du Z.-J."/>
            <person name="Ye Y.-Q."/>
        </authorList>
    </citation>
    <scope>NUCLEOTIDE SEQUENCE [LARGE SCALE GENOMIC DNA]</scope>
    <source>
        <strain evidence="2 3">DH-20</strain>
    </source>
</reference>
<sequence length="286" mass="29936">MRSRSIATTLALVAPLAACAGGGASPGSMAGPPALAYAPPPGGAVTYLQGDTIEMEIDAGGQMLDVTVAMSSVLDVTYAGGGDEIEVTIDFREFQIDASNPMAGSQRGDESEIDGPVVFSMDRRGVGTLIASPDVDGVAEQAVSPQSMAASFFPRLPGRAVTAGEMWTDTVTLDIDENAGSTEGTTIYEFTAVGDTVVNGATYLKVAFTSDDDRRQETMQDGARITQDVGGNGSGWYLWDSGRNLVVEQFLQARLRGSMEVSMAPVPLGLDMVVVQHLRLDDGGDR</sequence>
<protein>
    <submittedName>
        <fullName evidence="2">Uncharacterized protein</fullName>
    </submittedName>
</protein>
<keyword evidence="1" id="KW-0732">Signal</keyword>
<accession>A0ABU9E534</accession>
<keyword evidence="3" id="KW-1185">Reference proteome</keyword>
<dbReference type="EMBL" id="JBBHLI010000001">
    <property type="protein sequence ID" value="MEK9499812.1"/>
    <property type="molecule type" value="Genomic_DNA"/>
</dbReference>
<evidence type="ECO:0000313" key="2">
    <source>
        <dbReference type="EMBL" id="MEK9499812.1"/>
    </source>
</evidence>
<gene>
    <name evidence="2" type="ORF">WI372_02300</name>
</gene>
<dbReference type="RefSeq" id="WP_405278115.1">
    <property type="nucleotide sequence ID" value="NZ_JBBHLI010000001.1"/>
</dbReference>
<evidence type="ECO:0000313" key="3">
    <source>
        <dbReference type="Proteomes" id="UP001484239"/>
    </source>
</evidence>
<feature type="chain" id="PRO_5046041927" evidence="1">
    <location>
        <begin position="21"/>
        <end position="286"/>
    </location>
</feature>
<organism evidence="2 3">
    <name type="scientific">Gaopeijia maritima</name>
    <dbReference type="NCBI Taxonomy" id="3119007"/>
    <lineage>
        <taxon>Bacteria</taxon>
        <taxon>Pseudomonadati</taxon>
        <taxon>Gemmatimonadota</taxon>
        <taxon>Longimicrobiia</taxon>
        <taxon>Gaopeijiales</taxon>
        <taxon>Gaopeijiaceae</taxon>
        <taxon>Gaopeijia</taxon>
    </lineage>
</organism>
<comment type="caution">
    <text evidence="2">The sequence shown here is derived from an EMBL/GenBank/DDBJ whole genome shotgun (WGS) entry which is preliminary data.</text>
</comment>
<name>A0ABU9E534_9BACT</name>
<dbReference type="Proteomes" id="UP001484239">
    <property type="component" value="Unassembled WGS sequence"/>
</dbReference>
<feature type="signal peptide" evidence="1">
    <location>
        <begin position="1"/>
        <end position="20"/>
    </location>
</feature>
<evidence type="ECO:0000256" key="1">
    <source>
        <dbReference type="SAM" id="SignalP"/>
    </source>
</evidence>
<proteinExistence type="predicted"/>